<accession>A0A937FAX9</accession>
<dbReference type="RefSeq" id="WP_202245624.1">
    <property type="nucleotide sequence ID" value="NZ_JAESIY010000009.1"/>
</dbReference>
<reference evidence="1" key="1">
    <citation type="submission" date="2021-01" db="EMBL/GenBank/DDBJ databases">
        <title>Fulvivirga kasyanovii gen. nov., sp nov., a novel member of the phylum Bacteroidetes isolated from seawater in a mussel farm.</title>
        <authorList>
            <person name="Zhao L.-H."/>
            <person name="Wang Z.-J."/>
        </authorList>
    </citation>
    <scope>NUCLEOTIDE SEQUENCE</scope>
    <source>
        <strain evidence="1">2943</strain>
    </source>
</reference>
<gene>
    <name evidence="1" type="ORF">JL102_16940</name>
</gene>
<evidence type="ECO:0008006" key="3">
    <source>
        <dbReference type="Google" id="ProtNLM"/>
    </source>
</evidence>
<sequence>MNFIKYITCLALLSTLVACKKQGKSSEFTKVSSQFREYWYSGKAEVATYKLHQSRYGEERKGNATLIFVTEPFSRYRQVKLDQPENTGNDKVSIMKLNFIKKFNTGIYPYSLLLSAFSPIKLEKDSSTLKLTMSGQEWCGQVFTQMNLKHNQYRVQSYSYFESEGDESFELDKAILEDEIWNRIRIDYHSLPIGKFEMIPGLFYARLLHQPVMALPVKATLTSSDSTLNYLIKYKDRSLSINFSKEFPHRINYWEETFINLKGEKVSTSATFDRMLHIDYWSKNSNKYEYLRDSLHLTF</sequence>
<dbReference type="Proteomes" id="UP000659388">
    <property type="component" value="Unassembled WGS sequence"/>
</dbReference>
<evidence type="ECO:0000313" key="2">
    <source>
        <dbReference type="Proteomes" id="UP000659388"/>
    </source>
</evidence>
<proteinExistence type="predicted"/>
<name>A0A937FAX9_9BACT</name>
<dbReference type="PROSITE" id="PS51257">
    <property type="entry name" value="PROKAR_LIPOPROTEIN"/>
    <property type="match status" value="1"/>
</dbReference>
<evidence type="ECO:0000313" key="1">
    <source>
        <dbReference type="EMBL" id="MBL3657839.1"/>
    </source>
</evidence>
<protein>
    <recommendedName>
        <fullName evidence="3">Septum formation inhibitor Maf</fullName>
    </recommendedName>
</protein>
<organism evidence="1 2">
    <name type="scientific">Fulvivirga sediminis</name>
    <dbReference type="NCBI Taxonomy" id="2803949"/>
    <lineage>
        <taxon>Bacteria</taxon>
        <taxon>Pseudomonadati</taxon>
        <taxon>Bacteroidota</taxon>
        <taxon>Cytophagia</taxon>
        <taxon>Cytophagales</taxon>
        <taxon>Fulvivirgaceae</taxon>
        <taxon>Fulvivirga</taxon>
    </lineage>
</organism>
<dbReference type="EMBL" id="JAESIY010000009">
    <property type="protein sequence ID" value="MBL3657839.1"/>
    <property type="molecule type" value="Genomic_DNA"/>
</dbReference>
<comment type="caution">
    <text evidence="1">The sequence shown here is derived from an EMBL/GenBank/DDBJ whole genome shotgun (WGS) entry which is preliminary data.</text>
</comment>
<keyword evidence="2" id="KW-1185">Reference proteome</keyword>
<dbReference type="AlphaFoldDB" id="A0A937FAX9"/>